<reference evidence="2" key="1">
    <citation type="submission" date="2024-07" db="EMBL/GenBank/DDBJ databases">
        <title>Two chromosome-level genome assemblies of Korean endemic species Abeliophyllum distichum and Forsythia ovata (Oleaceae).</title>
        <authorList>
            <person name="Jang H."/>
        </authorList>
    </citation>
    <scope>NUCLEOTIDE SEQUENCE [LARGE SCALE GENOMIC DNA]</scope>
</reference>
<keyword evidence="2" id="KW-1185">Reference proteome</keyword>
<accession>A0ABD1SQZ9</accession>
<dbReference type="EMBL" id="JBFOLJ010000010">
    <property type="protein sequence ID" value="KAL2503126.1"/>
    <property type="molecule type" value="Genomic_DNA"/>
</dbReference>
<proteinExistence type="predicted"/>
<dbReference type="AlphaFoldDB" id="A0ABD1SQZ9"/>
<dbReference type="Proteomes" id="UP001604277">
    <property type="component" value="Unassembled WGS sequence"/>
</dbReference>
<sequence length="259" mass="28947">MEEDCDTEFLEDGELWLPSDFFSMDDVQASTKFNTPLNYYFTSKPRCMEELAQRFSEFTLHGRNYSKSPPTLHGSKPEVPYRSTVAGPVSCFGCIGGGGGSVHSACDYITGSRWAGSSPVYPYQFLNPVQSLLQTFIEARPWTLQRQQHRFIPNRVLPIPGSGIGMGVQGGTGVFLPRISTDGSTTITSRNPNHQYARRGQGGRSKLEVQLPPRKKLINWKREECHSYVPSDVAIQDFKAKNLGNLAFFFFSMSPVESL</sequence>
<gene>
    <name evidence="1" type="ORF">Fot_36974</name>
</gene>
<name>A0ABD1SQZ9_9LAMI</name>
<comment type="caution">
    <text evidence="1">The sequence shown here is derived from an EMBL/GenBank/DDBJ whole genome shotgun (WGS) entry which is preliminary data.</text>
</comment>
<evidence type="ECO:0000313" key="1">
    <source>
        <dbReference type="EMBL" id="KAL2503126.1"/>
    </source>
</evidence>
<protein>
    <submittedName>
        <fullName evidence="1">Uncharacterized protein</fullName>
    </submittedName>
</protein>
<evidence type="ECO:0000313" key="2">
    <source>
        <dbReference type="Proteomes" id="UP001604277"/>
    </source>
</evidence>
<organism evidence="1 2">
    <name type="scientific">Forsythia ovata</name>
    <dbReference type="NCBI Taxonomy" id="205694"/>
    <lineage>
        <taxon>Eukaryota</taxon>
        <taxon>Viridiplantae</taxon>
        <taxon>Streptophyta</taxon>
        <taxon>Embryophyta</taxon>
        <taxon>Tracheophyta</taxon>
        <taxon>Spermatophyta</taxon>
        <taxon>Magnoliopsida</taxon>
        <taxon>eudicotyledons</taxon>
        <taxon>Gunneridae</taxon>
        <taxon>Pentapetalae</taxon>
        <taxon>asterids</taxon>
        <taxon>lamiids</taxon>
        <taxon>Lamiales</taxon>
        <taxon>Oleaceae</taxon>
        <taxon>Forsythieae</taxon>
        <taxon>Forsythia</taxon>
    </lineage>
</organism>